<feature type="region of interest" description="Disordered" evidence="5">
    <location>
        <begin position="473"/>
        <end position="524"/>
    </location>
</feature>
<name>A0A0K2SXI2_LEPSM</name>
<feature type="region of interest" description="Disordered" evidence="5">
    <location>
        <begin position="424"/>
        <end position="452"/>
    </location>
</feature>
<feature type="domain" description="DNA2/NAM7 helicase-like C-terminal" evidence="8">
    <location>
        <begin position="1275"/>
        <end position="1481"/>
    </location>
</feature>
<evidence type="ECO:0000256" key="4">
    <source>
        <dbReference type="ARBA" id="ARBA00022840"/>
    </source>
</evidence>
<dbReference type="Gene3D" id="3.40.50.300">
    <property type="entry name" value="P-loop containing nucleotide triphosphate hydrolases"/>
    <property type="match status" value="2"/>
</dbReference>
<dbReference type="InterPro" id="IPR041677">
    <property type="entry name" value="DNA2/NAM7_AAA_11"/>
</dbReference>
<evidence type="ECO:0000256" key="2">
    <source>
        <dbReference type="ARBA" id="ARBA00022801"/>
    </source>
</evidence>
<dbReference type="GO" id="GO:0001147">
    <property type="term" value="F:transcription termination site sequence-specific DNA binding"/>
    <property type="evidence" value="ECO:0007669"/>
    <property type="project" value="TreeGrafter"/>
</dbReference>
<keyword evidence="3" id="KW-0347">Helicase</keyword>
<keyword evidence="4" id="KW-0067">ATP-binding</keyword>
<evidence type="ECO:0000259" key="6">
    <source>
        <dbReference type="Pfam" id="PF00498"/>
    </source>
</evidence>
<dbReference type="InterPro" id="IPR008984">
    <property type="entry name" value="SMAD_FHA_dom_sf"/>
</dbReference>
<dbReference type="GO" id="GO:0016787">
    <property type="term" value="F:hydrolase activity"/>
    <property type="evidence" value="ECO:0007669"/>
    <property type="project" value="UniProtKB-KW"/>
</dbReference>
<dbReference type="Gene3D" id="2.60.200.20">
    <property type="match status" value="1"/>
</dbReference>
<dbReference type="Pfam" id="PF13087">
    <property type="entry name" value="AAA_12"/>
    <property type="match status" value="1"/>
</dbReference>
<sequence length="1522" mass="172235">MMTSTGEWVLRRVGVKEPEFTLQDHVSQVSLGRGEGNSKQCLSVFVSRQHALLNKVLGDDGLPYWKLKHISRTTYTYVNGIELNLDAEIRLNDKDLISLGENFSSEQCEGQKSRFLFRILAPTLWNSVNEDVDPIDATQNILESDTPPRVRSPIMKIEPGQLILSETTSNSINNVYPLHIVDSFSKKNLFDFDLGLNNIDSKFSKSKSEPDCYYDHSHNTASSNTTAPLLKSISLCSEIKKEKYFQSIDAHSTNLSNTTDETRCRSEIIPSETKMVEEHEGMFSQVEEVIILDDSEENDFLSNTFSNNHHDKEVKIKAEPNRFEEDIEEGEEDDDIQIILPPEKEIDIIDLDETELELDDSQKNLYHRIALKIKTEVESPIKRDIEEDPAYNNKNSDDNDSDDDIIFLGENENPFESAEARLLEKSKNEKTKSPCRSEEPQEPLETNAPQKSNNFVALNPIIVKGLKLSETELSKSTPNHHRPPLLIDPLPQLKKRGGLSRSKSKQPNKTSEDNIKKSSPLSIKKVDKSLMKAKRSEKLKQIADKESNILKKRLKNKFATAQVSTTSSASKSEKSDLEHCSSLVVDDQSKNNLKRSNSEASSSSVQSKKSKPSSIDENSIPSSETNNVSFKVPEIPIVSKKLRVHAETVSDHDGRKRIAKLKFANMITNTSSQDVAKTLVSTSKVLSYPSISEKPPRKVRWSSQLITIREIPSIGKSLKVNQKKDCPNPISTSRLDPPKPPVQNDFTMDEILTHILSWNTSWLEEQTRVKVSPRVDLNRYKMTHVPPVFDNYKDYCHIFFPLMFHELWQTVYRDYLRQKENPIRQVTEILDVRMCREVSSFSARSLLTSHDRFDSHYIPRGALIKINFFKNSGSKSIVRPCFGFVTSNRLIPNNSSSICDNLLKCYPSSIRDQLTFINDYSVIVLPNVLVNIKKFLQTKLPVVELISIINPSLRLFSAVIDAKKSPLFPSLLRHEDSSSVKAISSSQAYDAPHLNKLNPIQRKIVIDTAETCILSPKPSAFLSLIQGPPGTGKSTVISSLVIQIMSRFNIQGEKKPPKILLVAPSNSAIDSLVKKLRRLAPEMKLIRVGQLNSMDKQVKEIELTRIVNNKLNEMESQLGTNESIQREITHRQEEINHIGHEIEKAISSSKINLLQRKLKDETFKLKRAKKSIQTLSNYEKDKKRQEITRTTLDDADIVATTLSSSLNGQMTSHFLRDKYKPGRNFSICIVDEASQCVEPEGLIPLKLGFSKLVMVGDPEQLPATVSSIKAKDLSYGQSLFNRLFKSSRNSDTNTSIHCLKIQYRMHGDIARWPNHYFYGGELTNGVSWTSRNSDLFPLKLFDLSWTKMEETNNEKSIFNTKEAKFVATLISEIKKEPHIIPGNKTIGVITFYSQQRKHLSLELQNLGIETSDGKRISKSAVTVCTVDGFQGSECDIIVLSCVRSSKQNDIHTSSSIGFTGESERLNVALTRAKYALYIVGDFQTLSKSLMWSDLLKDVRKRKCIVNIGENYDSKTLRSQFLK</sequence>
<dbReference type="SUPFAM" id="SSF52540">
    <property type="entry name" value="P-loop containing nucleoside triphosphate hydrolases"/>
    <property type="match status" value="1"/>
</dbReference>
<feature type="region of interest" description="Disordered" evidence="5">
    <location>
        <begin position="384"/>
        <end position="407"/>
    </location>
</feature>
<dbReference type="InterPro" id="IPR027417">
    <property type="entry name" value="P-loop_NTPase"/>
</dbReference>
<reference evidence="9" key="1">
    <citation type="submission" date="2014-05" db="EMBL/GenBank/DDBJ databases">
        <authorList>
            <person name="Chronopoulou M."/>
        </authorList>
    </citation>
    <scope>NUCLEOTIDE SEQUENCE</scope>
    <source>
        <tissue evidence="9">Whole organism</tissue>
    </source>
</reference>
<proteinExistence type="predicted"/>
<evidence type="ECO:0000259" key="8">
    <source>
        <dbReference type="Pfam" id="PF13087"/>
    </source>
</evidence>
<dbReference type="CDD" id="cd18808">
    <property type="entry name" value="SF1_C_Upf1"/>
    <property type="match status" value="1"/>
</dbReference>
<dbReference type="GO" id="GO:0006369">
    <property type="term" value="P:termination of RNA polymerase II transcription"/>
    <property type="evidence" value="ECO:0007669"/>
    <property type="project" value="TreeGrafter"/>
</dbReference>
<evidence type="ECO:0000256" key="1">
    <source>
        <dbReference type="ARBA" id="ARBA00022741"/>
    </source>
</evidence>
<keyword evidence="1" id="KW-0547">Nucleotide-binding</keyword>
<feature type="compositionally biased region" description="Basic residues" evidence="5">
    <location>
        <begin position="493"/>
        <end position="506"/>
    </location>
</feature>
<evidence type="ECO:0000256" key="5">
    <source>
        <dbReference type="SAM" id="MobiDB-lite"/>
    </source>
</evidence>
<accession>A0A0K2SXI2</accession>
<feature type="region of interest" description="Disordered" evidence="5">
    <location>
        <begin position="560"/>
        <end position="627"/>
    </location>
</feature>
<dbReference type="EMBL" id="HACA01000869">
    <property type="protein sequence ID" value="CDW18230.1"/>
    <property type="molecule type" value="Transcribed_RNA"/>
</dbReference>
<dbReference type="InterPro" id="IPR000253">
    <property type="entry name" value="FHA_dom"/>
</dbReference>
<feature type="compositionally biased region" description="Low complexity" evidence="5">
    <location>
        <begin position="560"/>
        <end position="570"/>
    </location>
</feature>
<dbReference type="InterPro" id="IPR041679">
    <property type="entry name" value="DNA2/NAM7-like_C"/>
</dbReference>
<feature type="compositionally biased region" description="Low complexity" evidence="5">
    <location>
        <begin position="594"/>
        <end position="607"/>
    </location>
</feature>
<organism evidence="9">
    <name type="scientific">Lepeophtheirus salmonis</name>
    <name type="common">Salmon louse</name>
    <name type="synonym">Caligus salmonis</name>
    <dbReference type="NCBI Taxonomy" id="72036"/>
    <lineage>
        <taxon>Eukaryota</taxon>
        <taxon>Metazoa</taxon>
        <taxon>Ecdysozoa</taxon>
        <taxon>Arthropoda</taxon>
        <taxon>Crustacea</taxon>
        <taxon>Multicrustacea</taxon>
        <taxon>Hexanauplia</taxon>
        <taxon>Copepoda</taxon>
        <taxon>Siphonostomatoida</taxon>
        <taxon>Caligidae</taxon>
        <taxon>Lepeophtheirus</taxon>
    </lineage>
</organism>
<protein>
    <submittedName>
        <fullName evidence="9">Putative LOC100875185 [Megachile rotundata]</fullName>
    </submittedName>
</protein>
<dbReference type="Pfam" id="PF00498">
    <property type="entry name" value="FHA"/>
    <property type="match status" value="1"/>
</dbReference>
<feature type="compositionally biased region" description="Basic and acidic residues" evidence="5">
    <location>
        <begin position="424"/>
        <end position="439"/>
    </location>
</feature>
<evidence type="ECO:0000259" key="7">
    <source>
        <dbReference type="Pfam" id="PF13086"/>
    </source>
</evidence>
<feature type="region of interest" description="Disordered" evidence="5">
    <location>
        <begin position="722"/>
        <end position="742"/>
    </location>
</feature>
<evidence type="ECO:0000313" key="9">
    <source>
        <dbReference type="EMBL" id="CDW18230.1"/>
    </source>
</evidence>
<dbReference type="GO" id="GO:0005524">
    <property type="term" value="F:ATP binding"/>
    <property type="evidence" value="ECO:0007669"/>
    <property type="project" value="UniProtKB-KW"/>
</dbReference>
<dbReference type="PANTHER" id="PTHR10887:SF495">
    <property type="entry name" value="HELICASE SENATAXIN ISOFORM X1-RELATED"/>
    <property type="match status" value="1"/>
</dbReference>
<dbReference type="SUPFAM" id="SSF49879">
    <property type="entry name" value="SMAD/FHA domain"/>
    <property type="match status" value="1"/>
</dbReference>
<dbReference type="GO" id="GO:0004386">
    <property type="term" value="F:helicase activity"/>
    <property type="evidence" value="ECO:0007669"/>
    <property type="project" value="UniProtKB-KW"/>
</dbReference>
<dbReference type="CDD" id="cd18042">
    <property type="entry name" value="DEXXQc_SETX"/>
    <property type="match status" value="1"/>
</dbReference>
<keyword evidence="2" id="KW-0378">Hydrolase</keyword>
<dbReference type="PANTHER" id="PTHR10887">
    <property type="entry name" value="DNA2/NAM7 HELICASE FAMILY"/>
    <property type="match status" value="1"/>
</dbReference>
<dbReference type="OrthoDB" id="2285229at2759"/>
<feature type="domain" description="FHA" evidence="6">
    <location>
        <begin position="29"/>
        <end position="100"/>
    </location>
</feature>
<dbReference type="Pfam" id="PF13086">
    <property type="entry name" value="AAA_11"/>
    <property type="match status" value="1"/>
</dbReference>
<feature type="compositionally biased region" description="Polar residues" evidence="5">
    <location>
        <begin position="615"/>
        <end position="627"/>
    </location>
</feature>
<feature type="domain" description="DNA2/NAM7 helicase helicase" evidence="7">
    <location>
        <begin position="1001"/>
        <end position="1267"/>
    </location>
</feature>
<dbReference type="InterPro" id="IPR047187">
    <property type="entry name" value="SF1_C_Upf1"/>
</dbReference>
<dbReference type="InterPro" id="IPR045055">
    <property type="entry name" value="DNA2/NAM7-like"/>
</dbReference>
<evidence type="ECO:0000256" key="3">
    <source>
        <dbReference type="ARBA" id="ARBA00022806"/>
    </source>
</evidence>
<dbReference type="GO" id="GO:0016604">
    <property type="term" value="C:nuclear body"/>
    <property type="evidence" value="ECO:0007669"/>
    <property type="project" value="TreeGrafter"/>
</dbReference>
<dbReference type="GO" id="GO:0005694">
    <property type="term" value="C:chromosome"/>
    <property type="evidence" value="ECO:0007669"/>
    <property type="project" value="UniProtKB-ARBA"/>
</dbReference>
<dbReference type="FunFam" id="3.40.50.300:FF:000326">
    <property type="entry name" value="P-loop containing nucleoside triphosphate hydrolase"/>
    <property type="match status" value="1"/>
</dbReference>